<dbReference type="AlphaFoldDB" id="A0A8X7WG77"/>
<organism evidence="4 5">
    <name type="scientific">Brassica carinata</name>
    <name type="common">Ethiopian mustard</name>
    <name type="synonym">Abyssinian cabbage</name>
    <dbReference type="NCBI Taxonomy" id="52824"/>
    <lineage>
        <taxon>Eukaryota</taxon>
        <taxon>Viridiplantae</taxon>
        <taxon>Streptophyta</taxon>
        <taxon>Embryophyta</taxon>
        <taxon>Tracheophyta</taxon>
        <taxon>Spermatophyta</taxon>
        <taxon>Magnoliopsida</taxon>
        <taxon>eudicotyledons</taxon>
        <taxon>Gunneridae</taxon>
        <taxon>Pentapetalae</taxon>
        <taxon>rosids</taxon>
        <taxon>malvids</taxon>
        <taxon>Brassicales</taxon>
        <taxon>Brassicaceae</taxon>
        <taxon>Brassiceae</taxon>
        <taxon>Brassica</taxon>
    </lineage>
</organism>
<keyword evidence="2 3" id="KW-0175">Coiled coil</keyword>
<protein>
    <submittedName>
        <fullName evidence="4">Uncharacterized protein</fullName>
    </submittedName>
</protein>
<evidence type="ECO:0000256" key="1">
    <source>
        <dbReference type="ARBA" id="ARBA00009778"/>
    </source>
</evidence>
<dbReference type="InterPro" id="IPR029688">
    <property type="entry name" value="ICR"/>
</dbReference>
<dbReference type="PANTHER" id="PTHR34224:SF4">
    <property type="entry name" value="INTERACTOR OF CONSTITUTIVE ACTIVE ROPS 2, CHLOROPLASTIC"/>
    <property type="match status" value="1"/>
</dbReference>
<feature type="coiled-coil region" evidence="3">
    <location>
        <begin position="1"/>
        <end position="75"/>
    </location>
</feature>
<dbReference type="PANTHER" id="PTHR34224">
    <property type="entry name" value="INTERACTOR OF CONSTITUTIVE ACTIVE ROPS 2, CHLOROPLASTIC-RELATED"/>
    <property type="match status" value="1"/>
</dbReference>
<proteinExistence type="inferred from homology"/>
<name>A0A8X7WG77_BRACI</name>
<accession>A0A8X7WG77</accession>
<comment type="similarity">
    <text evidence="1">Belongs to the ICR family.</text>
</comment>
<sequence length="84" mass="9712">MNLARQEIRQLKSAVEVAERRYQDEYIQSTLQIRSAYEQAEAVKSKCAQREAELAEELKRTKAEAEVLAKDMKLLKISRSLSQI</sequence>
<keyword evidence="5" id="KW-1185">Reference proteome</keyword>
<reference evidence="4 5" key="1">
    <citation type="submission" date="2020-02" db="EMBL/GenBank/DDBJ databases">
        <authorList>
            <person name="Ma Q."/>
            <person name="Huang Y."/>
            <person name="Song X."/>
            <person name="Pei D."/>
        </authorList>
    </citation>
    <scope>NUCLEOTIDE SEQUENCE [LARGE SCALE GENOMIC DNA]</scope>
    <source>
        <strain evidence="4">Sxm20200214</strain>
        <tissue evidence="4">Leaf</tissue>
    </source>
</reference>
<dbReference type="EMBL" id="JAAMPC010000001">
    <property type="protein sequence ID" value="KAG2329106.1"/>
    <property type="molecule type" value="Genomic_DNA"/>
</dbReference>
<evidence type="ECO:0000256" key="3">
    <source>
        <dbReference type="SAM" id="Coils"/>
    </source>
</evidence>
<evidence type="ECO:0000313" key="5">
    <source>
        <dbReference type="Proteomes" id="UP000886595"/>
    </source>
</evidence>
<evidence type="ECO:0000256" key="2">
    <source>
        <dbReference type="ARBA" id="ARBA00023054"/>
    </source>
</evidence>
<evidence type="ECO:0000313" key="4">
    <source>
        <dbReference type="EMBL" id="KAG2329106.1"/>
    </source>
</evidence>
<comment type="caution">
    <text evidence="4">The sequence shown here is derived from an EMBL/GenBank/DDBJ whole genome shotgun (WGS) entry which is preliminary data.</text>
</comment>
<dbReference type="OrthoDB" id="1932291at2759"/>
<gene>
    <name evidence="4" type="ORF">Bca52824_000286</name>
</gene>
<dbReference type="Proteomes" id="UP000886595">
    <property type="component" value="Unassembled WGS sequence"/>
</dbReference>